<keyword evidence="4" id="KW-1185">Reference proteome</keyword>
<evidence type="ECO:0000313" key="4">
    <source>
        <dbReference type="Proteomes" id="UP000708208"/>
    </source>
</evidence>
<comment type="caution">
    <text evidence="3">The sequence shown here is derived from an EMBL/GenBank/DDBJ whole genome shotgun (WGS) entry which is preliminary data.</text>
</comment>
<proteinExistence type="predicted"/>
<keyword evidence="2" id="KW-0732">Signal</keyword>
<dbReference type="Proteomes" id="UP000708208">
    <property type="component" value="Unassembled WGS sequence"/>
</dbReference>
<dbReference type="AlphaFoldDB" id="A0A8J2Q6A1"/>
<evidence type="ECO:0000313" key="3">
    <source>
        <dbReference type="EMBL" id="CAG7836221.1"/>
    </source>
</evidence>
<feature type="compositionally biased region" description="Polar residues" evidence="1">
    <location>
        <begin position="39"/>
        <end position="72"/>
    </location>
</feature>
<reference evidence="3" key="1">
    <citation type="submission" date="2021-06" db="EMBL/GenBank/DDBJ databases">
        <authorList>
            <person name="Hodson N. C."/>
            <person name="Mongue J. A."/>
            <person name="Jaron S. K."/>
        </authorList>
    </citation>
    <scope>NUCLEOTIDE SEQUENCE</scope>
</reference>
<sequence length="121" mass="12994">MKIFFATAVFTSMVFLAASVPLPDETNSVDKKGEPLSLSAGTSDKSENAATALTEPGNSDSRVVPPSSNGASWSYEGMTDQITGLHVVEAAVTALTGIDFRQEHQDKRYKEIDENIRKSKG</sequence>
<feature type="signal peptide" evidence="2">
    <location>
        <begin position="1"/>
        <end position="19"/>
    </location>
</feature>
<name>A0A8J2Q6A1_9HEXA</name>
<dbReference type="EMBL" id="CAJVCH010570929">
    <property type="protein sequence ID" value="CAG7836221.1"/>
    <property type="molecule type" value="Genomic_DNA"/>
</dbReference>
<feature type="region of interest" description="Disordered" evidence="1">
    <location>
        <begin position="24"/>
        <end position="75"/>
    </location>
</feature>
<evidence type="ECO:0000256" key="1">
    <source>
        <dbReference type="SAM" id="MobiDB-lite"/>
    </source>
</evidence>
<protein>
    <submittedName>
        <fullName evidence="3">Uncharacterized protein</fullName>
    </submittedName>
</protein>
<gene>
    <name evidence="3" type="ORF">AFUS01_LOCUS45487</name>
</gene>
<accession>A0A8J2Q6A1</accession>
<organism evidence="3 4">
    <name type="scientific">Allacma fusca</name>
    <dbReference type="NCBI Taxonomy" id="39272"/>
    <lineage>
        <taxon>Eukaryota</taxon>
        <taxon>Metazoa</taxon>
        <taxon>Ecdysozoa</taxon>
        <taxon>Arthropoda</taxon>
        <taxon>Hexapoda</taxon>
        <taxon>Collembola</taxon>
        <taxon>Symphypleona</taxon>
        <taxon>Sminthuridae</taxon>
        <taxon>Allacma</taxon>
    </lineage>
</organism>
<evidence type="ECO:0000256" key="2">
    <source>
        <dbReference type="SAM" id="SignalP"/>
    </source>
</evidence>
<feature type="chain" id="PRO_5035288449" evidence="2">
    <location>
        <begin position="20"/>
        <end position="121"/>
    </location>
</feature>